<gene>
    <name evidence="1" type="ORF">CIPAW_15G043200</name>
</gene>
<organism evidence="1 2">
    <name type="scientific">Carya illinoinensis</name>
    <name type="common">Pecan</name>
    <dbReference type="NCBI Taxonomy" id="32201"/>
    <lineage>
        <taxon>Eukaryota</taxon>
        <taxon>Viridiplantae</taxon>
        <taxon>Streptophyta</taxon>
        <taxon>Embryophyta</taxon>
        <taxon>Tracheophyta</taxon>
        <taxon>Spermatophyta</taxon>
        <taxon>Magnoliopsida</taxon>
        <taxon>eudicotyledons</taxon>
        <taxon>Gunneridae</taxon>
        <taxon>Pentapetalae</taxon>
        <taxon>rosids</taxon>
        <taxon>fabids</taxon>
        <taxon>Fagales</taxon>
        <taxon>Juglandaceae</taxon>
        <taxon>Carya</taxon>
    </lineage>
</organism>
<dbReference type="Proteomes" id="UP000811609">
    <property type="component" value="Chromosome 15"/>
</dbReference>
<comment type="caution">
    <text evidence="1">The sequence shown here is derived from an EMBL/GenBank/DDBJ whole genome shotgun (WGS) entry which is preliminary data.</text>
</comment>
<protein>
    <submittedName>
        <fullName evidence="1">Uncharacterized protein</fullName>
    </submittedName>
</protein>
<sequence>MLYHLSWFKKLHHGIVMHTNCLRIFSSLFGSLV</sequence>
<dbReference type="AlphaFoldDB" id="A0A8T1NBB7"/>
<keyword evidence="2" id="KW-1185">Reference proteome</keyword>
<proteinExistence type="predicted"/>
<reference evidence="1" key="1">
    <citation type="submission" date="2020-12" db="EMBL/GenBank/DDBJ databases">
        <title>WGS assembly of Carya illinoinensis cv. Pawnee.</title>
        <authorList>
            <person name="Platts A."/>
            <person name="Shu S."/>
            <person name="Wright S."/>
            <person name="Barry K."/>
            <person name="Edger P."/>
            <person name="Pires J.C."/>
            <person name="Schmutz J."/>
        </authorList>
    </citation>
    <scope>NUCLEOTIDE SEQUENCE</scope>
    <source>
        <tissue evidence="1">Leaf</tissue>
    </source>
</reference>
<evidence type="ECO:0000313" key="1">
    <source>
        <dbReference type="EMBL" id="KAG6626370.1"/>
    </source>
</evidence>
<accession>A0A8T1NBB7</accession>
<name>A0A8T1NBB7_CARIL</name>
<dbReference type="EMBL" id="CM031823">
    <property type="protein sequence ID" value="KAG6626370.1"/>
    <property type="molecule type" value="Genomic_DNA"/>
</dbReference>
<evidence type="ECO:0000313" key="2">
    <source>
        <dbReference type="Proteomes" id="UP000811609"/>
    </source>
</evidence>